<reference evidence="2" key="1">
    <citation type="journal article" date="2018" name="Int. J. Syst. Evol. Microbiol.">
        <title>Jatrophihabitans telluris sp. nov., isolated from sediment soil of lava forest wetlands and the emended description of the genus Jatrophihabitans.</title>
        <authorList>
            <person name="Lee K.C."/>
            <person name="Suh M.K."/>
            <person name="Eom M.K."/>
            <person name="Kim K.K."/>
            <person name="Kim J.S."/>
            <person name="Kim D.S."/>
            <person name="Ko S.H."/>
            <person name="Shin Y.K."/>
            <person name="Lee J.S."/>
        </authorList>
    </citation>
    <scope>NUCLEOTIDE SEQUENCE</scope>
    <source>
        <strain evidence="2">N237</strain>
    </source>
</reference>
<dbReference type="InterPro" id="IPR054058">
    <property type="entry name" value="HTH_67"/>
</dbReference>
<gene>
    <name evidence="2" type="ORF">M6D93_18850</name>
</gene>
<dbReference type="NCBIfam" id="NF047719">
    <property type="entry name" value="SCO6745_fam_HTH"/>
    <property type="match status" value="1"/>
</dbReference>
<evidence type="ECO:0008006" key="4">
    <source>
        <dbReference type="Google" id="ProtNLM"/>
    </source>
</evidence>
<protein>
    <recommendedName>
        <fullName evidence="4">SalK</fullName>
    </recommendedName>
</protein>
<keyword evidence="3" id="KW-1185">Reference proteome</keyword>
<feature type="region of interest" description="Disordered" evidence="1">
    <location>
        <begin position="1"/>
        <end position="21"/>
    </location>
</feature>
<sequence length="308" mass="32264">MHTTPTDVGAGTPATPADHGTLGRAASVARSQAGRAARAAEPLHAMGYFAAEMEAALTATGLRPGRMAYFASRSAALGRVAPATTAATFYNFNPELVARHIPRAWTLAEPSAVIAARFEGAAAALRRLLGQAHASAEFAEFGALARASLIDLDPAGRPLYAAHAALSWPDDPVAVTWHALTLIREYRGDGHLAALLGAELSGIEAILTHTATGRGFLEPTAKRLRGWSDEQWQAAADGLVERGILAADGALTSSGVQLRADVEHATDRMAAKLWRTLGEGRTDRFIELGKAFSRTAVGNGAFPPGIFA</sequence>
<evidence type="ECO:0000256" key="1">
    <source>
        <dbReference type="SAM" id="MobiDB-lite"/>
    </source>
</evidence>
<evidence type="ECO:0000313" key="2">
    <source>
        <dbReference type="EMBL" id="UQX88319.1"/>
    </source>
</evidence>
<organism evidence="2 3">
    <name type="scientific">Jatrophihabitans telluris</name>
    <dbReference type="NCBI Taxonomy" id="2038343"/>
    <lineage>
        <taxon>Bacteria</taxon>
        <taxon>Bacillati</taxon>
        <taxon>Actinomycetota</taxon>
        <taxon>Actinomycetes</taxon>
        <taxon>Jatrophihabitantales</taxon>
        <taxon>Jatrophihabitantaceae</taxon>
        <taxon>Jatrophihabitans</taxon>
    </lineage>
</organism>
<reference evidence="2" key="2">
    <citation type="submission" date="2022-05" db="EMBL/GenBank/DDBJ databases">
        <authorList>
            <person name="Kim J.-S."/>
            <person name="Lee K."/>
            <person name="Suh M."/>
            <person name="Eom M."/>
            <person name="Kim J.-S."/>
            <person name="Kim D.-S."/>
            <person name="Ko S.-H."/>
            <person name="Shin Y."/>
            <person name="Lee J.-S."/>
        </authorList>
    </citation>
    <scope>NUCLEOTIDE SEQUENCE</scope>
    <source>
        <strain evidence="2">N237</strain>
    </source>
</reference>
<dbReference type="Proteomes" id="UP001056336">
    <property type="component" value="Chromosome"/>
</dbReference>
<accession>A0ABY4QY40</accession>
<proteinExistence type="predicted"/>
<evidence type="ECO:0000313" key="3">
    <source>
        <dbReference type="Proteomes" id="UP001056336"/>
    </source>
</evidence>
<name>A0ABY4QY40_9ACTN</name>
<dbReference type="EMBL" id="CP097332">
    <property type="protein sequence ID" value="UQX88319.1"/>
    <property type="molecule type" value="Genomic_DNA"/>
</dbReference>
<dbReference type="Pfam" id="PF21863">
    <property type="entry name" value="HTH_67"/>
    <property type="match status" value="1"/>
</dbReference>